<keyword evidence="4" id="KW-0808">Transferase</keyword>
<dbReference type="InterPro" id="IPR000653">
    <property type="entry name" value="DegT/StrS_aminotransferase"/>
</dbReference>
<dbReference type="Gene3D" id="3.40.640.10">
    <property type="entry name" value="Type I PLP-dependent aspartate aminotransferase-like (Major domain)"/>
    <property type="match status" value="1"/>
</dbReference>
<dbReference type="SUPFAM" id="SSF53383">
    <property type="entry name" value="PLP-dependent transferases"/>
    <property type="match status" value="1"/>
</dbReference>
<evidence type="ECO:0000256" key="2">
    <source>
        <dbReference type="ARBA" id="ARBA00037999"/>
    </source>
</evidence>
<sequence length="395" mass="44472">MNRLRKMKVDTHHDDAKQMRGRVLPLHRAKPVKTPALNNNILLNKPLEPDLTKLHYWLNKIHENHWYSNFGPLHDELTQRLEDYLGVKNLLLVNNGTSALQVAGRALEVDSVISTPFSYVATASAFLWQKDDLVFSDIDQHSYNLCPETAENTLNAQPNTDAIVATHVYGNPCDVDAFDALCAKHHKKMIYDGAHAFGVRIKNRSVLSYGDASTLSFHATKLFHTVEGGAIIFKHAEDYENARSLISCGYKGGKIVGLGTNAKLNEYQAAVGLVNLALMDDVIAHRQALFTEYNAQLKDYLQLQQWHPDATFNGAYMPIVCDNDAQLARVQTALNERNIGSRTYFSPSLDELFNAYAPMKTSRDIAQRVLCLPLHFYMQLSEVKLICEIVKQCIK</sequence>
<accession>A0ABV9LWW5</accession>
<evidence type="ECO:0000256" key="1">
    <source>
        <dbReference type="ARBA" id="ARBA00022898"/>
    </source>
</evidence>
<dbReference type="Pfam" id="PF01041">
    <property type="entry name" value="DegT_DnrJ_EryC1"/>
    <property type="match status" value="1"/>
</dbReference>
<dbReference type="InterPro" id="IPR015424">
    <property type="entry name" value="PyrdxlP-dep_Trfase"/>
</dbReference>
<name>A0ABV9LWW5_9ALTE</name>
<dbReference type="EMBL" id="JBHSGU010000003">
    <property type="protein sequence ID" value="MFC4700669.1"/>
    <property type="molecule type" value="Genomic_DNA"/>
</dbReference>
<dbReference type="PANTHER" id="PTHR30244">
    <property type="entry name" value="TRANSAMINASE"/>
    <property type="match status" value="1"/>
</dbReference>
<evidence type="ECO:0000313" key="5">
    <source>
        <dbReference type="Proteomes" id="UP001595897"/>
    </source>
</evidence>
<dbReference type="GO" id="GO:0008483">
    <property type="term" value="F:transaminase activity"/>
    <property type="evidence" value="ECO:0007669"/>
    <property type="project" value="UniProtKB-KW"/>
</dbReference>
<reference evidence="5" key="1">
    <citation type="journal article" date="2019" name="Int. J. Syst. Evol. Microbiol.">
        <title>The Global Catalogue of Microorganisms (GCM) 10K type strain sequencing project: providing services to taxonomists for standard genome sequencing and annotation.</title>
        <authorList>
            <consortium name="The Broad Institute Genomics Platform"/>
            <consortium name="The Broad Institute Genome Sequencing Center for Infectious Disease"/>
            <person name="Wu L."/>
            <person name="Ma J."/>
        </authorList>
    </citation>
    <scope>NUCLEOTIDE SEQUENCE [LARGE SCALE GENOMIC DNA]</scope>
    <source>
        <strain evidence="5">KACC 12507</strain>
    </source>
</reference>
<organism evidence="4 5">
    <name type="scientific">Glaciecola siphonariae</name>
    <dbReference type="NCBI Taxonomy" id="521012"/>
    <lineage>
        <taxon>Bacteria</taxon>
        <taxon>Pseudomonadati</taxon>
        <taxon>Pseudomonadota</taxon>
        <taxon>Gammaproteobacteria</taxon>
        <taxon>Alteromonadales</taxon>
        <taxon>Alteromonadaceae</taxon>
        <taxon>Glaciecola</taxon>
    </lineage>
</organism>
<dbReference type="Proteomes" id="UP001595897">
    <property type="component" value="Unassembled WGS sequence"/>
</dbReference>
<comment type="caution">
    <text evidence="4">The sequence shown here is derived from an EMBL/GenBank/DDBJ whole genome shotgun (WGS) entry which is preliminary data.</text>
</comment>
<evidence type="ECO:0000313" key="4">
    <source>
        <dbReference type="EMBL" id="MFC4700669.1"/>
    </source>
</evidence>
<dbReference type="PIRSF" id="PIRSF000390">
    <property type="entry name" value="PLP_StrS"/>
    <property type="match status" value="1"/>
</dbReference>
<keyword evidence="1 3" id="KW-0663">Pyridoxal phosphate</keyword>
<evidence type="ECO:0000256" key="3">
    <source>
        <dbReference type="RuleBase" id="RU004508"/>
    </source>
</evidence>
<keyword evidence="4" id="KW-0032">Aminotransferase</keyword>
<dbReference type="InterPro" id="IPR015421">
    <property type="entry name" value="PyrdxlP-dep_Trfase_major"/>
</dbReference>
<dbReference type="CDD" id="cd00616">
    <property type="entry name" value="AHBA_syn"/>
    <property type="match status" value="1"/>
</dbReference>
<dbReference type="PANTHER" id="PTHR30244:SF9">
    <property type="entry name" value="PROTEIN RV3402C"/>
    <property type="match status" value="1"/>
</dbReference>
<proteinExistence type="inferred from homology"/>
<gene>
    <name evidence="4" type="ORF">ACFO4O_10895</name>
</gene>
<dbReference type="RefSeq" id="WP_382408426.1">
    <property type="nucleotide sequence ID" value="NZ_JBHSGU010000003.1"/>
</dbReference>
<protein>
    <submittedName>
        <fullName evidence="4">DegT/DnrJ/EryC1/StrS family aminotransferase</fullName>
    </submittedName>
</protein>
<comment type="similarity">
    <text evidence="2 3">Belongs to the DegT/DnrJ/EryC1 family.</text>
</comment>
<keyword evidence="5" id="KW-1185">Reference proteome</keyword>